<dbReference type="SUPFAM" id="SSF51905">
    <property type="entry name" value="FAD/NAD(P)-binding domain"/>
    <property type="match status" value="1"/>
</dbReference>
<evidence type="ECO:0000313" key="4">
    <source>
        <dbReference type="Proteomes" id="UP001597368"/>
    </source>
</evidence>
<dbReference type="InterPro" id="IPR006311">
    <property type="entry name" value="TAT_signal"/>
</dbReference>
<proteinExistence type="predicted"/>
<feature type="region of interest" description="Disordered" evidence="1">
    <location>
        <begin position="1"/>
        <end position="26"/>
    </location>
</feature>
<evidence type="ECO:0000259" key="2">
    <source>
        <dbReference type="Pfam" id="PF01593"/>
    </source>
</evidence>
<sequence length="591" mass="65340">MSVHSHSKDIQTGKPSARGGPTRRDLLKGGAAVGTAAIVEGSLGATAWAASAPTTDGVIDVAVIGAGVSGAYAGWRLLGPEARSSGVLTRLRRRRGGRLVVRLFESSERVGGRLFSVTPPGMPHLHAELGGMRYLSNQPVVADLVRHLRLPTAPFPVDEPQNLVYLRQRRFTMKQFTDPRVVPYDLPAEIRGMTPDDALLSVIQRFVSNAAQMNHQAWDRIKPTASVGGRRLYDIGFWNLLLDAIGQEGWSFLRDGFGYGSVVSNVNSVEAMEASVADFVGSPPPQYLLLRDGYQTMPEELVRRFVAEGGSVHLHHQVRRIDRETVDGEEVLALALTVWPGGQPLKVLARHVILAMPQRSIELLDPDTFLFSSSQLLSDLGSIVTRPASKLFLAYDRPWWEDLGLDAGRSVSDLPLRQTYYWGVEGNQPGADRANRNALLLASYNDLSDVEFWNELLTRPKRLAPVAVTRPPRPMDASAPGALVDEAQRQLRELHGPRARIPDPTAAYFQNWVQDPYGAAYHFWQVGAKSWEIMPRMRRPIRDANVYVCGSAWSTGQGWVYGALTQAELMLEEHFDLPRPAWLSPDVYLGP</sequence>
<evidence type="ECO:0000256" key="1">
    <source>
        <dbReference type="SAM" id="MobiDB-lite"/>
    </source>
</evidence>
<evidence type="ECO:0000313" key="3">
    <source>
        <dbReference type="EMBL" id="MFD1938838.1"/>
    </source>
</evidence>
<comment type="caution">
    <text evidence="3">The sequence shown here is derived from an EMBL/GenBank/DDBJ whole genome shotgun (WGS) entry which is preliminary data.</text>
</comment>
<dbReference type="Proteomes" id="UP001597368">
    <property type="component" value="Unassembled WGS sequence"/>
</dbReference>
<accession>A0ABW4TA08</accession>
<feature type="domain" description="Amine oxidase" evidence="2">
    <location>
        <begin position="99"/>
        <end position="567"/>
    </location>
</feature>
<dbReference type="InterPro" id="IPR002937">
    <property type="entry name" value="Amino_oxidase"/>
</dbReference>
<dbReference type="PROSITE" id="PS51318">
    <property type="entry name" value="TAT"/>
    <property type="match status" value="1"/>
</dbReference>
<name>A0ABW4TA08_9ACTN</name>
<dbReference type="PANTHER" id="PTHR10742:SF410">
    <property type="entry name" value="LYSINE-SPECIFIC HISTONE DEMETHYLASE 2"/>
    <property type="match status" value="1"/>
</dbReference>
<feature type="compositionally biased region" description="Basic and acidic residues" evidence="1">
    <location>
        <begin position="1"/>
        <end position="11"/>
    </location>
</feature>
<dbReference type="InterPro" id="IPR050281">
    <property type="entry name" value="Flavin_monoamine_oxidase"/>
</dbReference>
<protein>
    <submittedName>
        <fullName evidence="3">Flavin monoamine oxidase family protein</fullName>
    </submittedName>
</protein>
<dbReference type="InterPro" id="IPR036188">
    <property type="entry name" value="FAD/NAD-bd_sf"/>
</dbReference>
<organism evidence="3 4">
    <name type="scientific">Nonomuraea mangrovi</name>
    <dbReference type="NCBI Taxonomy" id="2316207"/>
    <lineage>
        <taxon>Bacteria</taxon>
        <taxon>Bacillati</taxon>
        <taxon>Actinomycetota</taxon>
        <taxon>Actinomycetes</taxon>
        <taxon>Streptosporangiales</taxon>
        <taxon>Streptosporangiaceae</taxon>
        <taxon>Nonomuraea</taxon>
    </lineage>
</organism>
<dbReference type="SUPFAM" id="SSF54373">
    <property type="entry name" value="FAD-linked reductases, C-terminal domain"/>
    <property type="match status" value="1"/>
</dbReference>
<keyword evidence="4" id="KW-1185">Reference proteome</keyword>
<dbReference type="Pfam" id="PF01593">
    <property type="entry name" value="Amino_oxidase"/>
    <property type="match status" value="1"/>
</dbReference>
<reference evidence="4" key="1">
    <citation type="journal article" date="2019" name="Int. J. Syst. Evol. Microbiol.">
        <title>The Global Catalogue of Microorganisms (GCM) 10K type strain sequencing project: providing services to taxonomists for standard genome sequencing and annotation.</title>
        <authorList>
            <consortium name="The Broad Institute Genomics Platform"/>
            <consortium name="The Broad Institute Genome Sequencing Center for Infectious Disease"/>
            <person name="Wu L."/>
            <person name="Ma J."/>
        </authorList>
    </citation>
    <scope>NUCLEOTIDE SEQUENCE [LARGE SCALE GENOMIC DNA]</scope>
    <source>
        <strain evidence="4">ICMP 6774ER</strain>
    </source>
</reference>
<gene>
    <name evidence="3" type="ORF">ACFSKW_46000</name>
</gene>
<dbReference type="RefSeq" id="WP_379580932.1">
    <property type="nucleotide sequence ID" value="NZ_JBHUFV010000077.1"/>
</dbReference>
<dbReference type="PANTHER" id="PTHR10742">
    <property type="entry name" value="FLAVIN MONOAMINE OXIDASE"/>
    <property type="match status" value="1"/>
</dbReference>
<dbReference type="Gene3D" id="3.50.50.60">
    <property type="entry name" value="FAD/NAD(P)-binding domain"/>
    <property type="match status" value="1"/>
</dbReference>
<dbReference type="EMBL" id="JBHUFV010000077">
    <property type="protein sequence ID" value="MFD1938838.1"/>
    <property type="molecule type" value="Genomic_DNA"/>
</dbReference>